<proteinExistence type="predicted"/>
<evidence type="ECO:0000313" key="1">
    <source>
        <dbReference type="EMBL" id="MEX4006088.1"/>
    </source>
</evidence>
<evidence type="ECO:0000313" key="2">
    <source>
        <dbReference type="Proteomes" id="UP001559025"/>
    </source>
</evidence>
<protein>
    <submittedName>
        <fullName evidence="1">Cyclopropane-fatty-acyl-phospholipid synthase family protein</fullName>
        <ecNumber evidence="1">2.1.1.-</ecNumber>
    </submittedName>
</protein>
<dbReference type="GO" id="GO:0032259">
    <property type="term" value="P:methylation"/>
    <property type="evidence" value="ECO:0007669"/>
    <property type="project" value="UniProtKB-KW"/>
</dbReference>
<dbReference type="Proteomes" id="UP001559025">
    <property type="component" value="Unassembled WGS sequence"/>
</dbReference>
<dbReference type="EMBL" id="JAZHFV010000001">
    <property type="protein sequence ID" value="MEX4006088.1"/>
    <property type="molecule type" value="Genomic_DNA"/>
</dbReference>
<name>A0ABV3WPG2_9HYPH</name>
<dbReference type="PANTHER" id="PTHR43832">
    <property type="match status" value="1"/>
</dbReference>
<dbReference type="Pfam" id="PF02353">
    <property type="entry name" value="CMAS"/>
    <property type="match status" value="1"/>
</dbReference>
<dbReference type="InterPro" id="IPR029063">
    <property type="entry name" value="SAM-dependent_MTases_sf"/>
</dbReference>
<dbReference type="SUPFAM" id="SSF53335">
    <property type="entry name" value="S-adenosyl-L-methionine-dependent methyltransferases"/>
    <property type="match status" value="1"/>
</dbReference>
<dbReference type="CDD" id="cd02440">
    <property type="entry name" value="AdoMet_MTases"/>
    <property type="match status" value="1"/>
</dbReference>
<organism evidence="1 2">
    <name type="scientific">Neoaquamicrobium sediminum</name>
    <dbReference type="NCBI Taxonomy" id="1849104"/>
    <lineage>
        <taxon>Bacteria</taxon>
        <taxon>Pseudomonadati</taxon>
        <taxon>Pseudomonadota</taxon>
        <taxon>Alphaproteobacteria</taxon>
        <taxon>Hyphomicrobiales</taxon>
        <taxon>Phyllobacteriaceae</taxon>
        <taxon>Neoaquamicrobium</taxon>
    </lineage>
</organism>
<gene>
    <name evidence="1" type="ORF">V1479_02165</name>
</gene>
<sequence>MNLAVAAISAAERLPLPDKALRFGIDQLVGRTEQKLASGNDNVDADFARAMDGWPIAVNTTEANDQHYELPPAFFEIVLGPRRKYSCCLYPDKDTTLEDAELLALDETCRHAMLEDGQTILELGCGWGSLSLFMAERFPGSRILSVSNSAPQRRHIEAEIAKRGLTNLVVVTADMNAFSYEGRFDRIVSVEMFEHMSNWRLLLERARGWLHDDGRMFIHVFSHRNSPYRFDHADPADWIAQYFFTGGVMPSHGLMREFSEWFSVEQDWRWNGRHYERTALDWLRNFDANEAEIRSIFAERYGRDAPLWMRRWRMFFLATAGLFGYADGEPWGVSHYLLRPAVRA</sequence>
<keyword evidence="1" id="KW-0489">Methyltransferase</keyword>
<dbReference type="PANTHER" id="PTHR43832:SF1">
    <property type="entry name" value="S-ADENOSYL-L-METHIONINE-DEPENDENT METHYLTRANSFERASES SUPERFAMILY PROTEIN"/>
    <property type="match status" value="1"/>
</dbReference>
<dbReference type="RefSeq" id="WP_368801455.1">
    <property type="nucleotide sequence ID" value="NZ_JAZHFV010000001.1"/>
</dbReference>
<keyword evidence="2" id="KW-1185">Reference proteome</keyword>
<dbReference type="GO" id="GO:0008168">
    <property type="term" value="F:methyltransferase activity"/>
    <property type="evidence" value="ECO:0007669"/>
    <property type="project" value="UniProtKB-KW"/>
</dbReference>
<accession>A0ABV3WPG2</accession>
<reference evidence="1 2" key="1">
    <citation type="submission" date="2024-01" db="EMBL/GenBank/DDBJ databases">
        <title>New evidence supports the origin of RcGTA from prophage.</title>
        <authorList>
            <person name="Xu Y."/>
            <person name="Liu B."/>
            <person name="Chen F."/>
        </authorList>
    </citation>
    <scope>NUCLEOTIDE SEQUENCE [LARGE SCALE GENOMIC DNA]</scope>
    <source>
        <strain evidence="1 2">CBW1107-2</strain>
    </source>
</reference>
<keyword evidence="1" id="KW-0808">Transferase</keyword>
<comment type="caution">
    <text evidence="1">The sequence shown here is derived from an EMBL/GenBank/DDBJ whole genome shotgun (WGS) entry which is preliminary data.</text>
</comment>
<dbReference type="EC" id="2.1.1.-" evidence="1"/>
<dbReference type="Gene3D" id="3.40.50.150">
    <property type="entry name" value="Vaccinia Virus protein VP39"/>
    <property type="match status" value="1"/>
</dbReference>